<comment type="caution">
    <text evidence="2">The sequence shown here is derived from an EMBL/GenBank/DDBJ whole genome shotgun (WGS) entry which is preliminary data.</text>
</comment>
<evidence type="ECO:0000313" key="2">
    <source>
        <dbReference type="EMBL" id="CAF4681099.1"/>
    </source>
</evidence>
<dbReference type="EMBL" id="CAJOBG010095376">
    <property type="protein sequence ID" value="CAF4681099.1"/>
    <property type="molecule type" value="Genomic_DNA"/>
</dbReference>
<gene>
    <name evidence="2" type="ORF">OVN521_LOCUS47734</name>
</gene>
<accession>A0A821HEN0</accession>
<name>A0A821HEN0_9BILA</name>
<feature type="compositionally biased region" description="Low complexity" evidence="1">
    <location>
        <begin position="20"/>
        <end position="37"/>
    </location>
</feature>
<sequence>SANRREQLLKGVYTSSNAWNGNGSQQSSAQSKQGGNSLPVRRPPPGPVSKTNYIDDNIDMIKNKENFYHRYPAKKYENLY</sequence>
<dbReference type="Proteomes" id="UP000663866">
    <property type="component" value="Unassembled WGS sequence"/>
</dbReference>
<feature type="region of interest" description="Disordered" evidence="1">
    <location>
        <begin position="13"/>
        <end position="54"/>
    </location>
</feature>
<dbReference type="AlphaFoldDB" id="A0A821HEN0"/>
<proteinExistence type="predicted"/>
<evidence type="ECO:0000256" key="1">
    <source>
        <dbReference type="SAM" id="MobiDB-lite"/>
    </source>
</evidence>
<feature type="non-terminal residue" evidence="2">
    <location>
        <position position="1"/>
    </location>
</feature>
<reference evidence="2" key="1">
    <citation type="submission" date="2021-02" db="EMBL/GenBank/DDBJ databases">
        <authorList>
            <person name="Nowell W R."/>
        </authorList>
    </citation>
    <scope>NUCLEOTIDE SEQUENCE</scope>
</reference>
<protein>
    <submittedName>
        <fullName evidence="2">Uncharacterized protein</fullName>
    </submittedName>
</protein>
<feature type="non-terminal residue" evidence="2">
    <location>
        <position position="80"/>
    </location>
</feature>
<organism evidence="2 3">
    <name type="scientific">Rotaria magnacalcarata</name>
    <dbReference type="NCBI Taxonomy" id="392030"/>
    <lineage>
        <taxon>Eukaryota</taxon>
        <taxon>Metazoa</taxon>
        <taxon>Spiralia</taxon>
        <taxon>Gnathifera</taxon>
        <taxon>Rotifera</taxon>
        <taxon>Eurotatoria</taxon>
        <taxon>Bdelloidea</taxon>
        <taxon>Philodinida</taxon>
        <taxon>Philodinidae</taxon>
        <taxon>Rotaria</taxon>
    </lineage>
</organism>
<keyword evidence="3" id="KW-1185">Reference proteome</keyword>
<evidence type="ECO:0000313" key="3">
    <source>
        <dbReference type="Proteomes" id="UP000663866"/>
    </source>
</evidence>